<feature type="domain" description="Tyr recombinase" evidence="2">
    <location>
        <begin position="1"/>
        <end position="171"/>
    </location>
</feature>
<dbReference type="Pfam" id="PF00589">
    <property type="entry name" value="Phage_integrase"/>
    <property type="match status" value="1"/>
</dbReference>
<dbReference type="SUPFAM" id="SSF56349">
    <property type="entry name" value="DNA breaking-rejoining enzymes"/>
    <property type="match status" value="1"/>
</dbReference>
<keyword evidence="1" id="KW-0233">DNA recombination</keyword>
<evidence type="ECO:0000313" key="4">
    <source>
        <dbReference type="Proteomes" id="UP000253606"/>
    </source>
</evidence>
<dbReference type="GO" id="GO:0006310">
    <property type="term" value="P:DNA recombination"/>
    <property type="evidence" value="ECO:0007669"/>
    <property type="project" value="UniProtKB-KW"/>
</dbReference>
<evidence type="ECO:0000313" key="3">
    <source>
        <dbReference type="EMBL" id="AXC13496.1"/>
    </source>
</evidence>
<proteinExistence type="predicted"/>
<name>A0A2Z5G4P8_9BACT</name>
<dbReference type="PANTHER" id="PTHR30349">
    <property type="entry name" value="PHAGE INTEGRASE-RELATED"/>
    <property type="match status" value="1"/>
</dbReference>
<dbReference type="InterPro" id="IPR050090">
    <property type="entry name" value="Tyrosine_recombinase_XerCD"/>
</dbReference>
<organism evidence="3 4">
    <name type="scientific">Acidisarcina polymorpha</name>
    <dbReference type="NCBI Taxonomy" id="2211140"/>
    <lineage>
        <taxon>Bacteria</taxon>
        <taxon>Pseudomonadati</taxon>
        <taxon>Acidobacteriota</taxon>
        <taxon>Terriglobia</taxon>
        <taxon>Terriglobales</taxon>
        <taxon>Acidobacteriaceae</taxon>
        <taxon>Acidisarcina</taxon>
    </lineage>
</organism>
<sequence length="173" mass="18985">MVLTCAATALRSSEIIALRWSDIHWEQGKISISKRWAKGRDGETKTASSTGTVPLHPVLAESLKEWHVQTPYPKHDDFVFPSLAKFGNVPIWASTFVQDHLRPAAIKAGVQIAPGQRYGLHNCRHSPATWLANAGKVAPKTVQGLLRHANVKTTLGLYTQDDSDEMQAAQGHS</sequence>
<gene>
    <name evidence="3" type="ORF">ACPOL_4219</name>
</gene>
<evidence type="ECO:0000259" key="2">
    <source>
        <dbReference type="PROSITE" id="PS51898"/>
    </source>
</evidence>
<dbReference type="PROSITE" id="PS51898">
    <property type="entry name" value="TYR_RECOMBINASE"/>
    <property type="match status" value="1"/>
</dbReference>
<dbReference type="Gene3D" id="1.10.443.10">
    <property type="entry name" value="Intergrase catalytic core"/>
    <property type="match status" value="1"/>
</dbReference>
<accession>A0A2Z5G4P8</accession>
<dbReference type="EMBL" id="CP030840">
    <property type="protein sequence ID" value="AXC13496.1"/>
    <property type="molecule type" value="Genomic_DNA"/>
</dbReference>
<dbReference type="GO" id="GO:0003677">
    <property type="term" value="F:DNA binding"/>
    <property type="evidence" value="ECO:0007669"/>
    <property type="project" value="InterPro"/>
</dbReference>
<reference evidence="3 4" key="1">
    <citation type="journal article" date="2018" name="Front. Microbiol.">
        <title>Hydrolytic Capabilities as a Key to Environmental Success: Chitinolytic and Cellulolytic Acidobacteria From Acidic Sub-arctic Soils and Boreal Peatlands.</title>
        <authorList>
            <person name="Belova S.E."/>
            <person name="Ravin N.V."/>
            <person name="Pankratov T.A."/>
            <person name="Rakitin A.L."/>
            <person name="Ivanova A.A."/>
            <person name="Beletsky A.V."/>
            <person name="Mardanov A.V."/>
            <person name="Sinninghe Damste J.S."/>
            <person name="Dedysh S.N."/>
        </authorList>
    </citation>
    <scope>NUCLEOTIDE SEQUENCE [LARGE SCALE GENOMIC DNA]</scope>
    <source>
        <strain evidence="3 4">SBC82</strain>
    </source>
</reference>
<dbReference type="GO" id="GO:0015074">
    <property type="term" value="P:DNA integration"/>
    <property type="evidence" value="ECO:0007669"/>
    <property type="project" value="InterPro"/>
</dbReference>
<dbReference type="OrthoDB" id="121944at2"/>
<dbReference type="Proteomes" id="UP000253606">
    <property type="component" value="Chromosome"/>
</dbReference>
<dbReference type="InterPro" id="IPR002104">
    <property type="entry name" value="Integrase_catalytic"/>
</dbReference>
<dbReference type="CDD" id="cd01189">
    <property type="entry name" value="INT_ICEBs1_C_like"/>
    <property type="match status" value="1"/>
</dbReference>
<keyword evidence="4" id="KW-1185">Reference proteome</keyword>
<dbReference type="KEGG" id="abas:ACPOL_4219"/>
<protein>
    <submittedName>
        <fullName evidence="3">Site-specific recombinase, phage integrase family</fullName>
    </submittedName>
</protein>
<dbReference type="InterPro" id="IPR011010">
    <property type="entry name" value="DNA_brk_join_enz"/>
</dbReference>
<dbReference type="PANTHER" id="PTHR30349:SF64">
    <property type="entry name" value="PROPHAGE INTEGRASE INTD-RELATED"/>
    <property type="match status" value="1"/>
</dbReference>
<dbReference type="AlphaFoldDB" id="A0A2Z5G4P8"/>
<evidence type="ECO:0000256" key="1">
    <source>
        <dbReference type="ARBA" id="ARBA00023172"/>
    </source>
</evidence>
<dbReference type="InterPro" id="IPR013762">
    <property type="entry name" value="Integrase-like_cat_sf"/>
</dbReference>